<proteinExistence type="inferred from homology"/>
<dbReference type="InterPro" id="IPR035929">
    <property type="entry name" value="CoaB-like_sf"/>
</dbReference>
<feature type="domain" description="DNA/pantothenate metabolism flavoprotein C-terminal" evidence="7">
    <location>
        <begin position="257"/>
        <end position="470"/>
    </location>
</feature>
<comment type="catalytic activity">
    <reaction evidence="3 4">
        <text>(R)-4'-phosphopantothenate + L-cysteine + CTP = N-[(R)-4-phosphopantothenoyl]-L-cysteine + CMP + diphosphate + H(+)</text>
        <dbReference type="Rhea" id="RHEA:19397"/>
        <dbReference type="ChEBI" id="CHEBI:10986"/>
        <dbReference type="ChEBI" id="CHEBI:15378"/>
        <dbReference type="ChEBI" id="CHEBI:33019"/>
        <dbReference type="ChEBI" id="CHEBI:35235"/>
        <dbReference type="ChEBI" id="CHEBI:37563"/>
        <dbReference type="ChEBI" id="CHEBI:59458"/>
        <dbReference type="ChEBI" id="CHEBI:60377"/>
        <dbReference type="EC" id="6.3.2.5"/>
    </reaction>
</comment>
<dbReference type="GO" id="GO:0004632">
    <property type="term" value="F:phosphopantothenate--cysteine ligase activity"/>
    <property type="evidence" value="ECO:0007669"/>
    <property type="project" value="UniProtKB-UniRule"/>
</dbReference>
<evidence type="ECO:0000313" key="9">
    <source>
        <dbReference type="EMBL" id="QWG13239.1"/>
    </source>
</evidence>
<keyword evidence="3" id="KW-0511">Multifunctional enzyme</keyword>
<dbReference type="Gene3D" id="3.40.50.10300">
    <property type="entry name" value="CoaB-like"/>
    <property type="match status" value="1"/>
</dbReference>
<evidence type="ECO:0000256" key="1">
    <source>
        <dbReference type="ARBA" id="ARBA00022793"/>
    </source>
</evidence>
<dbReference type="Gene3D" id="1.10.1220.10">
    <property type="entry name" value="Met repressor-like"/>
    <property type="match status" value="1"/>
</dbReference>
<dbReference type="NCBIfam" id="TIGR00521">
    <property type="entry name" value="coaBC_dfp"/>
    <property type="match status" value="1"/>
</dbReference>
<dbReference type="GO" id="GO:0010181">
    <property type="term" value="F:FMN binding"/>
    <property type="evidence" value="ECO:0007669"/>
    <property type="project" value="UniProtKB-UniRule"/>
</dbReference>
<comment type="similarity">
    <text evidence="3 4">In the C-terminal section; belongs to the PPC synthetase family.</text>
</comment>
<accession>A0A975NEX7</accession>
<dbReference type="EC" id="6.3.2.5" evidence="3"/>
<dbReference type="GO" id="GO:0015937">
    <property type="term" value="P:coenzyme A biosynthetic process"/>
    <property type="evidence" value="ECO:0007669"/>
    <property type="project" value="UniProtKB-UniRule"/>
</dbReference>
<comment type="cofactor">
    <cofactor evidence="3">
        <name>FMN</name>
        <dbReference type="ChEBI" id="CHEBI:58210"/>
    </cofactor>
    <text evidence="3">Binds 1 FMN per subunit.</text>
</comment>
<dbReference type="GO" id="GO:0004633">
    <property type="term" value="F:phosphopantothenoylcysteine decarboxylase activity"/>
    <property type="evidence" value="ECO:0007669"/>
    <property type="project" value="UniProtKB-UniRule"/>
</dbReference>
<keyword evidence="3 4" id="KW-0285">Flavoprotein</keyword>
<feature type="binding site" evidence="3">
    <location>
        <position position="349"/>
    </location>
    <ligand>
        <name>CTP</name>
        <dbReference type="ChEBI" id="CHEBI:37563"/>
    </ligand>
</feature>
<comment type="pathway">
    <text evidence="3 4">Cofactor biosynthesis; coenzyme A biosynthesis; CoA from (R)-pantothenate: step 2/5.</text>
</comment>
<name>A0A975NEX7_9BRAD</name>
<feature type="domain" description="Antitoxin FitA-like ribbon-helix-helix" evidence="8">
    <location>
        <begin position="2"/>
        <end position="37"/>
    </location>
</feature>
<dbReference type="GO" id="GO:0015941">
    <property type="term" value="P:pantothenate catabolic process"/>
    <property type="evidence" value="ECO:0007669"/>
    <property type="project" value="InterPro"/>
</dbReference>
<dbReference type="SUPFAM" id="SSF102645">
    <property type="entry name" value="CoaB-like"/>
    <property type="match status" value="1"/>
</dbReference>
<gene>
    <name evidence="3 9" type="primary">coaBC</name>
    <name evidence="9" type="ORF">KMZ29_00320</name>
</gene>
<feature type="binding site" evidence="3">
    <location>
        <begin position="376"/>
        <end position="379"/>
    </location>
    <ligand>
        <name>CTP</name>
        <dbReference type="ChEBI" id="CHEBI:37563"/>
    </ligand>
</feature>
<dbReference type="EC" id="4.1.1.36" evidence="3"/>
<evidence type="ECO:0000313" key="10">
    <source>
        <dbReference type="Proteomes" id="UP000680839"/>
    </source>
</evidence>
<dbReference type="InterPro" id="IPR007085">
    <property type="entry name" value="DNA/pantothenate-metab_flavo_C"/>
</dbReference>
<keyword evidence="3 4" id="KW-0436">Ligase</keyword>
<reference evidence="9" key="1">
    <citation type="submission" date="2021-06" db="EMBL/GenBank/DDBJ databases">
        <title>Bradyrhizobium sp. S2-20-1 Genome sequencing.</title>
        <authorList>
            <person name="Jin L."/>
        </authorList>
    </citation>
    <scope>NUCLEOTIDE SEQUENCE</scope>
    <source>
        <strain evidence="9">S2-20-1</strain>
    </source>
</reference>
<dbReference type="Pfam" id="PF22513">
    <property type="entry name" value="FitA-like_RHH"/>
    <property type="match status" value="1"/>
</dbReference>
<dbReference type="Pfam" id="PF02441">
    <property type="entry name" value="Flavoprotein"/>
    <property type="match status" value="1"/>
</dbReference>
<feature type="region of interest" description="Disordered" evidence="5">
    <location>
        <begin position="48"/>
        <end position="67"/>
    </location>
</feature>
<comment type="pathway">
    <text evidence="3 4">Cofactor biosynthesis; coenzyme A biosynthesis; CoA from (R)-pantothenate: step 3/5.</text>
</comment>
<comment type="function">
    <text evidence="3">Catalyzes two sequential steps in the biosynthesis of coenzyme A. In the first step cysteine is conjugated to 4'-phosphopantothenate to form 4-phosphopantothenoylcysteine. In the second step the latter compound is decarboxylated to form 4'-phosphopantotheine.</text>
</comment>
<evidence type="ECO:0000259" key="8">
    <source>
        <dbReference type="Pfam" id="PF22513"/>
    </source>
</evidence>
<keyword evidence="1 3" id="KW-0210">Decarboxylase</keyword>
<dbReference type="PANTHER" id="PTHR14359:SF6">
    <property type="entry name" value="PHOSPHOPANTOTHENOYLCYSTEINE DECARBOXYLASE"/>
    <property type="match status" value="1"/>
</dbReference>
<keyword evidence="3" id="KW-0479">Metal-binding</keyword>
<dbReference type="Proteomes" id="UP000680839">
    <property type="component" value="Chromosome"/>
</dbReference>
<evidence type="ECO:0000256" key="5">
    <source>
        <dbReference type="SAM" id="MobiDB-lite"/>
    </source>
</evidence>
<dbReference type="GO" id="GO:0071513">
    <property type="term" value="C:phosphopantothenoylcysteine decarboxylase complex"/>
    <property type="evidence" value="ECO:0007669"/>
    <property type="project" value="TreeGrafter"/>
</dbReference>
<dbReference type="InterPro" id="IPR003382">
    <property type="entry name" value="Flavoprotein"/>
</dbReference>
<keyword evidence="3 4" id="KW-0288">FMN</keyword>
<dbReference type="AlphaFoldDB" id="A0A975NEX7"/>
<sequence>MASLTIRKLDEAVKVYLRLRSAKNGRSVEEEVRVILGDLIKGRPLSPAALSQAAPPSGAPSRAPRRAADATEQARVTLIIGGGIAAYKALDLIRRLKERHIHVRCVLTRAAQQFVTPLSASALSNERCYTDLFDPASEFDAGHIRLARECDLIVVAPATADLMAKMAQGHADDLASAVLLAANRPILLAPAMNPLMWNNPATRRNVAQLERDGVAMIGPNAGEMAEANEAGVGRMAEPTEIAAAAERLLRPPQPRPLAGKRILITAGPTHEPIDPVRYIANRSSGKQGFAIAAAAQAAGADVILVSGPVDLDDPPGVTVKHVESARDMLQQVEASLPADIAIFAAAVADWRVANAGEQKLKKTGSGMPPLQLVENPDILATISKLGDKRPPLVIGFAAETEHLIDNAKAKLARKGCDWIVANDVSPATGVMGGDRNTVHLLTRDGVNIGVDSWPVMTKEQVATELVARIAGTVEKVS</sequence>
<dbReference type="HAMAP" id="MF_02225">
    <property type="entry name" value="CoaBC"/>
    <property type="match status" value="1"/>
</dbReference>
<evidence type="ECO:0000259" key="7">
    <source>
        <dbReference type="Pfam" id="PF04127"/>
    </source>
</evidence>
<dbReference type="EMBL" id="CP076134">
    <property type="protein sequence ID" value="QWG13239.1"/>
    <property type="molecule type" value="Genomic_DNA"/>
</dbReference>
<comment type="caution">
    <text evidence="3">Lacks conserved residue(s) required for the propagation of feature annotation.</text>
</comment>
<protein>
    <recommendedName>
        <fullName evidence="3">Coenzyme A biosynthesis bifunctional protein CoaBC</fullName>
    </recommendedName>
    <alternativeName>
        <fullName evidence="3">DNA/pantothenate metabolism flavoprotein</fullName>
    </alternativeName>
    <alternativeName>
        <fullName evidence="3">Phosphopantothenoylcysteine synthetase/decarboxylase</fullName>
        <shortName evidence="3">PPCS-PPCDC</shortName>
    </alternativeName>
    <domain>
        <recommendedName>
            <fullName evidence="3">Phosphopantothenoylcysteine decarboxylase</fullName>
            <shortName evidence="3">PPC decarboxylase</shortName>
            <shortName evidence="3">PPC-DC</shortName>
            <ecNumber evidence="3">4.1.1.36</ecNumber>
        </recommendedName>
        <alternativeName>
            <fullName evidence="3">CoaC</fullName>
        </alternativeName>
    </domain>
    <domain>
        <recommendedName>
            <fullName evidence="3">Phosphopantothenate--cysteine ligase</fullName>
            <ecNumber evidence="3">6.3.2.5</ecNumber>
        </recommendedName>
        <alternativeName>
            <fullName evidence="3">CoaB</fullName>
        </alternativeName>
        <alternativeName>
            <fullName evidence="3">Phosphopantothenoylcysteine synthetase</fullName>
            <shortName evidence="3">PPC synthetase</shortName>
            <shortName evidence="3">PPC-S</shortName>
        </alternativeName>
    </domain>
</protein>
<organism evidence="9 10">
    <name type="scientific">Bradyrhizobium sediminis</name>
    <dbReference type="NCBI Taxonomy" id="2840469"/>
    <lineage>
        <taxon>Bacteria</taxon>
        <taxon>Pseudomonadati</taxon>
        <taxon>Pseudomonadota</taxon>
        <taxon>Alphaproteobacteria</taxon>
        <taxon>Hyphomicrobiales</taxon>
        <taxon>Nitrobacteraceae</taxon>
        <taxon>Bradyrhizobium</taxon>
    </lineage>
</organism>
<comment type="cofactor">
    <cofactor evidence="3">
        <name>Mg(2+)</name>
        <dbReference type="ChEBI" id="CHEBI:18420"/>
    </cofactor>
</comment>
<feature type="binding site" evidence="3">
    <location>
        <position position="396"/>
    </location>
    <ligand>
        <name>CTP</name>
        <dbReference type="ChEBI" id="CHEBI:37563"/>
    </ligand>
</feature>
<feature type="domain" description="Flavoprotein" evidence="6">
    <location>
        <begin position="75"/>
        <end position="242"/>
    </location>
</feature>
<feature type="binding site" evidence="3">
    <location>
        <position position="414"/>
    </location>
    <ligand>
        <name>CTP</name>
        <dbReference type="ChEBI" id="CHEBI:37563"/>
    </ligand>
</feature>
<dbReference type="SUPFAM" id="SSF47598">
    <property type="entry name" value="Ribbon-helix-helix"/>
    <property type="match status" value="1"/>
</dbReference>
<dbReference type="InterPro" id="IPR005252">
    <property type="entry name" value="CoaBC"/>
</dbReference>
<dbReference type="InterPro" id="IPR053853">
    <property type="entry name" value="FitA-like_RHH"/>
</dbReference>
<evidence type="ECO:0000259" key="6">
    <source>
        <dbReference type="Pfam" id="PF02441"/>
    </source>
</evidence>
<dbReference type="InterPro" id="IPR036551">
    <property type="entry name" value="Flavin_trans-like"/>
</dbReference>
<evidence type="ECO:0000256" key="3">
    <source>
        <dbReference type="HAMAP-Rule" id="MF_02225"/>
    </source>
</evidence>
<feature type="region of interest" description="Phosphopantothenoylcysteine decarboxylase" evidence="3">
    <location>
        <begin position="1"/>
        <end position="261"/>
    </location>
</feature>
<feature type="compositionally biased region" description="Low complexity" evidence="5">
    <location>
        <begin position="48"/>
        <end position="62"/>
    </location>
</feature>
<feature type="binding site" evidence="3">
    <location>
        <position position="359"/>
    </location>
    <ligand>
        <name>CTP</name>
        <dbReference type="ChEBI" id="CHEBI:37563"/>
    </ligand>
</feature>
<feature type="region of interest" description="Phosphopantothenate--cysteine ligase" evidence="3">
    <location>
        <begin position="262"/>
        <end position="477"/>
    </location>
</feature>
<dbReference type="Pfam" id="PF04127">
    <property type="entry name" value="DFP"/>
    <property type="match status" value="1"/>
</dbReference>
<dbReference type="SUPFAM" id="SSF52507">
    <property type="entry name" value="Homo-oligomeric flavin-containing Cys decarboxylases, HFCD"/>
    <property type="match status" value="1"/>
</dbReference>
<dbReference type="PANTHER" id="PTHR14359">
    <property type="entry name" value="HOMO-OLIGOMERIC FLAVIN CONTAINING CYS DECARBOXYLASE FAMILY"/>
    <property type="match status" value="1"/>
</dbReference>
<dbReference type="Gene3D" id="3.40.50.1950">
    <property type="entry name" value="Flavin prenyltransferase-like"/>
    <property type="match status" value="1"/>
</dbReference>
<feature type="binding site" evidence="3">
    <location>
        <position position="410"/>
    </location>
    <ligand>
        <name>CTP</name>
        <dbReference type="ChEBI" id="CHEBI:37563"/>
    </ligand>
</feature>
<comment type="function">
    <text evidence="4">Catalyzes two steps in the biosynthesis of coenzyme A. In the first step cysteine is conjugated to 4'-phosphopantothenate to form 4-phosphopantothenoylcysteine, in the latter compound is decarboxylated to form 4'-phosphopantotheine.</text>
</comment>
<dbReference type="GO" id="GO:0006355">
    <property type="term" value="P:regulation of DNA-templated transcription"/>
    <property type="evidence" value="ECO:0007669"/>
    <property type="project" value="InterPro"/>
</dbReference>
<keyword evidence="2 3" id="KW-0456">Lyase</keyword>
<dbReference type="GO" id="GO:0046872">
    <property type="term" value="F:metal ion binding"/>
    <property type="evidence" value="ECO:0007669"/>
    <property type="project" value="UniProtKB-KW"/>
</dbReference>
<dbReference type="InterPro" id="IPR013321">
    <property type="entry name" value="Arc_rbn_hlx_hlx"/>
</dbReference>
<keyword evidence="3" id="KW-0460">Magnesium</keyword>
<dbReference type="RefSeq" id="WP_215621979.1">
    <property type="nucleotide sequence ID" value="NZ_CP076134.1"/>
</dbReference>
<comment type="catalytic activity">
    <reaction evidence="3 4">
        <text>N-[(R)-4-phosphopantothenoyl]-L-cysteine + H(+) = (R)-4'-phosphopantetheine + CO2</text>
        <dbReference type="Rhea" id="RHEA:16793"/>
        <dbReference type="ChEBI" id="CHEBI:15378"/>
        <dbReference type="ChEBI" id="CHEBI:16526"/>
        <dbReference type="ChEBI" id="CHEBI:59458"/>
        <dbReference type="ChEBI" id="CHEBI:61723"/>
        <dbReference type="EC" id="4.1.1.36"/>
    </reaction>
</comment>
<evidence type="ECO:0000256" key="2">
    <source>
        <dbReference type="ARBA" id="ARBA00023239"/>
    </source>
</evidence>
<evidence type="ECO:0000256" key="4">
    <source>
        <dbReference type="RuleBase" id="RU364078"/>
    </source>
</evidence>
<comment type="similarity">
    <text evidence="3 4">In the N-terminal section; belongs to the HFCD (homo-oligomeric flavin containing Cys decarboxylase) superfamily.</text>
</comment>
<dbReference type="InterPro" id="IPR010985">
    <property type="entry name" value="Ribbon_hlx_hlx"/>
</dbReference>